<proteinExistence type="predicted"/>
<evidence type="ECO:0000313" key="1">
    <source>
        <dbReference type="EMBL" id="MED6264951.1"/>
    </source>
</evidence>
<accession>A0ABU7CPQ7</accession>
<reference evidence="1 2" key="1">
    <citation type="submission" date="2021-06" db="EMBL/GenBank/DDBJ databases">
        <authorList>
            <person name="Palmer J.M."/>
        </authorList>
    </citation>
    <scope>NUCLEOTIDE SEQUENCE [LARGE SCALE GENOMIC DNA]</scope>
    <source>
        <strain evidence="1 2">CL_MEX2019</strain>
        <tissue evidence="1">Muscle</tissue>
    </source>
</reference>
<gene>
    <name evidence="1" type="ORF">CHARACLAT_020440</name>
</gene>
<evidence type="ECO:0000313" key="2">
    <source>
        <dbReference type="Proteomes" id="UP001352852"/>
    </source>
</evidence>
<dbReference type="EMBL" id="JAHUTJ010001926">
    <property type="protein sequence ID" value="MED6264951.1"/>
    <property type="molecule type" value="Genomic_DNA"/>
</dbReference>
<comment type="caution">
    <text evidence="1">The sequence shown here is derived from an EMBL/GenBank/DDBJ whole genome shotgun (WGS) entry which is preliminary data.</text>
</comment>
<name>A0ABU7CPQ7_9TELE</name>
<sequence length="104" mass="11711">MLLCHSWVLNPASPDKCASRSFCTSYPIISYVTTILPQIVKTNNFSFHTAEKKTQIFSSAQRIWSESAKLEMKLLGGTTVQVNWMDNKPLATATRDAAIYSMDY</sequence>
<dbReference type="Proteomes" id="UP001352852">
    <property type="component" value="Unassembled WGS sequence"/>
</dbReference>
<protein>
    <submittedName>
        <fullName evidence="1">Uncharacterized protein</fullName>
    </submittedName>
</protein>
<keyword evidence="2" id="KW-1185">Reference proteome</keyword>
<organism evidence="1 2">
    <name type="scientific">Characodon lateralis</name>
    <dbReference type="NCBI Taxonomy" id="208331"/>
    <lineage>
        <taxon>Eukaryota</taxon>
        <taxon>Metazoa</taxon>
        <taxon>Chordata</taxon>
        <taxon>Craniata</taxon>
        <taxon>Vertebrata</taxon>
        <taxon>Euteleostomi</taxon>
        <taxon>Actinopterygii</taxon>
        <taxon>Neopterygii</taxon>
        <taxon>Teleostei</taxon>
        <taxon>Neoteleostei</taxon>
        <taxon>Acanthomorphata</taxon>
        <taxon>Ovalentaria</taxon>
        <taxon>Atherinomorphae</taxon>
        <taxon>Cyprinodontiformes</taxon>
        <taxon>Goodeidae</taxon>
        <taxon>Characodon</taxon>
    </lineage>
</organism>